<comment type="caution">
    <text evidence="3">The sequence shown here is derived from an EMBL/GenBank/DDBJ whole genome shotgun (WGS) entry which is preliminary data.</text>
</comment>
<dbReference type="RefSeq" id="WP_182854274.1">
    <property type="nucleotide sequence ID" value="NZ_WMLF01000039.1"/>
</dbReference>
<organism evidence="3 4">
    <name type="scientific">Streptomyces durbertensis</name>
    <dbReference type="NCBI Taxonomy" id="2448886"/>
    <lineage>
        <taxon>Bacteria</taxon>
        <taxon>Bacillati</taxon>
        <taxon>Actinomycetota</taxon>
        <taxon>Actinomycetes</taxon>
        <taxon>Kitasatosporales</taxon>
        <taxon>Streptomycetaceae</taxon>
        <taxon>Streptomyces</taxon>
    </lineage>
</organism>
<proteinExistence type="predicted"/>
<keyword evidence="2" id="KW-0812">Transmembrane</keyword>
<evidence type="ECO:0000313" key="3">
    <source>
        <dbReference type="EMBL" id="MBB1242859.1"/>
    </source>
</evidence>
<feature type="region of interest" description="Disordered" evidence="1">
    <location>
        <begin position="1"/>
        <end position="25"/>
    </location>
</feature>
<gene>
    <name evidence="3" type="ORF">GL263_04645</name>
</gene>
<protein>
    <submittedName>
        <fullName evidence="3">Uncharacterized protein</fullName>
    </submittedName>
</protein>
<sequence>MQHYPGDQLPSASDPPRPVDVSSPADEPRGCLFALSQPPLILFLAVIGGILLLSAVHDLLLL</sequence>
<evidence type="ECO:0000256" key="2">
    <source>
        <dbReference type="SAM" id="Phobius"/>
    </source>
</evidence>
<reference evidence="4" key="1">
    <citation type="journal article" date="2020" name="Syst. Appl. Microbiol.">
        <title>Streptomyces alkaliterrae sp. nov., isolated from an alkaline soil, and emended descriptions of Streptomyces alkaliphilus, Streptomyces calidiresistens and Streptomyces durbertensis.</title>
        <authorList>
            <person name="Swiecimska M."/>
            <person name="Golinska P."/>
            <person name="Nouioui I."/>
            <person name="Wypij M."/>
            <person name="Rai M."/>
            <person name="Sangal V."/>
            <person name="Goodfellow M."/>
        </authorList>
    </citation>
    <scope>NUCLEOTIDE SEQUENCE [LARGE SCALE GENOMIC DNA]</scope>
    <source>
        <strain evidence="4">DSM 104538</strain>
    </source>
</reference>
<keyword evidence="4" id="KW-1185">Reference proteome</keyword>
<feature type="transmembrane region" description="Helical" evidence="2">
    <location>
        <begin position="40"/>
        <end position="61"/>
    </location>
</feature>
<evidence type="ECO:0000256" key="1">
    <source>
        <dbReference type="SAM" id="MobiDB-lite"/>
    </source>
</evidence>
<keyword evidence="2" id="KW-0472">Membrane</keyword>
<accession>A0ABR6EBZ4</accession>
<evidence type="ECO:0000313" key="4">
    <source>
        <dbReference type="Proteomes" id="UP000766698"/>
    </source>
</evidence>
<dbReference type="Proteomes" id="UP000766698">
    <property type="component" value="Unassembled WGS sequence"/>
</dbReference>
<name>A0ABR6EBZ4_9ACTN</name>
<keyword evidence="2" id="KW-1133">Transmembrane helix</keyword>
<dbReference type="EMBL" id="WMLF01000039">
    <property type="protein sequence ID" value="MBB1242859.1"/>
    <property type="molecule type" value="Genomic_DNA"/>
</dbReference>